<reference evidence="3" key="1">
    <citation type="submission" date="2021-02" db="EMBL/GenBank/DDBJ databases">
        <authorList>
            <person name="Steward A R."/>
        </authorList>
    </citation>
    <scope>NUCLEOTIDE SEQUENCE</scope>
</reference>
<feature type="region of interest" description="Disordered" evidence="2">
    <location>
        <begin position="1736"/>
        <end position="1759"/>
    </location>
</feature>
<accession>A0A821VIC9</accession>
<feature type="compositionally biased region" description="Basic and acidic residues" evidence="2">
    <location>
        <begin position="1076"/>
        <end position="1089"/>
    </location>
</feature>
<evidence type="ECO:0000256" key="2">
    <source>
        <dbReference type="SAM" id="MobiDB-lite"/>
    </source>
</evidence>
<feature type="region of interest" description="Disordered" evidence="2">
    <location>
        <begin position="1067"/>
        <end position="1099"/>
    </location>
</feature>
<dbReference type="InterPro" id="IPR018247">
    <property type="entry name" value="EF_Hand_1_Ca_BS"/>
</dbReference>
<evidence type="ECO:0000256" key="1">
    <source>
        <dbReference type="PROSITE-ProRule" id="PRU00087"/>
    </source>
</evidence>
<evidence type="ECO:0000313" key="3">
    <source>
        <dbReference type="EMBL" id="CAF4906582.1"/>
    </source>
</evidence>
<dbReference type="EMBL" id="CAJOBZ010000042">
    <property type="protein sequence ID" value="CAF4906582.1"/>
    <property type="molecule type" value="Genomic_DNA"/>
</dbReference>
<dbReference type="Proteomes" id="UP000663880">
    <property type="component" value="Unassembled WGS sequence"/>
</dbReference>
<feature type="region of interest" description="Disordered" evidence="2">
    <location>
        <begin position="1272"/>
        <end position="1300"/>
    </location>
</feature>
<dbReference type="PROSITE" id="PS50194">
    <property type="entry name" value="FILAMIN_REPEAT"/>
    <property type="match status" value="1"/>
</dbReference>
<feature type="region of interest" description="Disordered" evidence="2">
    <location>
        <begin position="1435"/>
        <end position="1467"/>
    </location>
</feature>
<dbReference type="OrthoDB" id="10012602at2759"/>
<dbReference type="PROSITE" id="PS00018">
    <property type="entry name" value="EF_HAND_1"/>
    <property type="match status" value="1"/>
</dbReference>
<dbReference type="SUPFAM" id="SSF81296">
    <property type="entry name" value="E set domains"/>
    <property type="match status" value="1"/>
</dbReference>
<feature type="compositionally biased region" description="Polar residues" evidence="2">
    <location>
        <begin position="1445"/>
        <end position="1467"/>
    </location>
</feature>
<keyword evidence="4" id="KW-1185">Reference proteome</keyword>
<evidence type="ECO:0000313" key="4">
    <source>
        <dbReference type="Proteomes" id="UP000663880"/>
    </source>
</evidence>
<comment type="caution">
    <text evidence="3">The sequence shown here is derived from an EMBL/GenBank/DDBJ whole genome shotgun (WGS) entry which is preliminary data.</text>
</comment>
<sequence>MSDIIDVLAKEYDKNVLSEESRSVGLFTIPEYPELEARGMWSTVLDTLLTTLRFLAPATLLTIFWTHHTYFFDILKYIDSAFRTVIFSNEDKKKEVIQWLSEVGPIRIEELDTVWHHGWIVCGALDAALPGACAGHPPTRLSLKHAQSIADHYLGVEPMFTRQELDANDSLSKHEEWKLVTFLDKVRLGIAKLSPPPPTNKTKPVTPVSKPTQFSLDYIARGSGLTAAQVNNKMFFKIYPTAQQSLDPGEITIQIRGPKKVYGLTTLPPILGKAQMIRQTLLGAQAKPSNYTENALPVTHGTAYLRNYGNNDMKKTYYIPKTNYDINITVENNRDFAKIGYTVPTEGKYEITITSRDENIVSSPFIVTASKNIVDNLEKDSFNLEDGEEIDIVDVKTDRKVVLRIVDFVSEKMLLKENGALEKISDDEARNLMELNNIETTPNDSLNAETEINDNEDNILPTTTSEKFYTVANKVLKMNRVCYALQEKNKNKQHQKPSISETKAHGAVPDVVNSTFEKNIPPNLYEREKIIIPESISVSLMMDKPHLTDSDKLISSSKSRNMENETNKLYNQNLQSCKILQDLFEDDSQSIDTVQSTNNPFLSDMYDTTFTEKEFGSFITSEYEANNSQNEECHSFSNPFINFDHTDKEAEQHLGPFSSNLEEGSIQTDLVSICTDDILDRIEIIDNEYTNPFITTQQSEKTPENTPVTDFIIGAPVSLPSIVGNSIKETNDNEINFHESFNFRKDNENVSFLSSHESLEQKEDPPVISPFHSLGSDTYNFLSQGNLQRSRNISPKDLWDSAYVSIDDSASSTDNNYNHSDRSVSETFVKSNYLNNDLVDIAGVKSGDTWSSCEQSEENITHDDFRGLKWEFKRQVFTPIIEENEKSITCGTKDNIFETDTVSRAFAELNEIYDDIFPKPDESSVNEGSVVQNLEDDYIIENNDIRVDSASENLSDVKRLAAEIEGSISEVQANDTESVSASRSLDVETKESFKKDKTEFGDAVYSNIVLEKKMYWDEKIRLIEAKNMEEFKLQQKRKRLSAKHFRHNDSLSKRKGKQIIRNFLNSASSSSPQSRALREDENQLDEKSSDLNMSTNNSECSSNTIKLVKKWKSFWDEKLEDEYDEKPQDINRTSWKSANNSVEIVQEIESPTTFATIETEIKDSETEPENPLTPTKHELPEEVFKAFETCPKRFFGTSRKHILNKIDSFLGKPSIEHTPKPECSNFNHETGLVSSRISMFHNISHTEDIPLKRKGPTPKLCNIKSVKINDTKDNSESILETSNQRPCYSDEPSSVLKDGENDTSFTIELSLKDIDNKIVTADVKTSNEMEKKCQSDITKTVTAGKEGNDVNNERFSTIPDDIQNKDIVETNERSLVKCRKLKTFSKSEMDLFSKTCSSDGSDDFDRHKSVEDLPKINVKNFITLYEDVSKSTQSTLTKNDAKPFTSRTPLYNSSSSPGTPCKSYQNPSASKHIIKSYSELKPEDTLETDKIVETRCSSVLSEIESAPETDKKYLSLSDIELEIVDKNPDIEPRKDKKPDEISQVDYKSRFKMAKQYFQSLEELRDVKKDRKLSECKIVLNNHSIESLEDIDEKPKRRSRKTKSNSLPSSEIAKIWNEMQAKGDDKDDKKLIKISEKFNVEDLFEDVMEGRLSRQGSLRGIPHKKAVLEAFKSMENLSDSKLNSYDMAVSPWNFSQQNQAKNAQTYLSEYPYLPTTDPSNFQPRFDASASGLISYNELKSRPRRNSVPDIRLNPSFTEDL</sequence>
<organism evidence="3 4">
    <name type="scientific">Pieris macdunnoughi</name>
    <dbReference type="NCBI Taxonomy" id="345717"/>
    <lineage>
        <taxon>Eukaryota</taxon>
        <taxon>Metazoa</taxon>
        <taxon>Ecdysozoa</taxon>
        <taxon>Arthropoda</taxon>
        <taxon>Hexapoda</taxon>
        <taxon>Insecta</taxon>
        <taxon>Pterygota</taxon>
        <taxon>Neoptera</taxon>
        <taxon>Endopterygota</taxon>
        <taxon>Lepidoptera</taxon>
        <taxon>Glossata</taxon>
        <taxon>Ditrysia</taxon>
        <taxon>Papilionoidea</taxon>
        <taxon>Pieridae</taxon>
        <taxon>Pierinae</taxon>
        <taxon>Pieris</taxon>
    </lineage>
</organism>
<protein>
    <submittedName>
        <fullName evidence="3">Uncharacterized protein</fullName>
    </submittedName>
</protein>
<feature type="compositionally biased region" description="Polar residues" evidence="2">
    <location>
        <begin position="1090"/>
        <end position="1099"/>
    </location>
</feature>
<feature type="repeat" description="Filamin" evidence="1">
    <location>
        <begin position="220"/>
        <end position="369"/>
    </location>
</feature>
<gene>
    <name evidence="3" type="ORF">PMACD_LOCUS11754</name>
</gene>
<feature type="compositionally biased region" description="Polar residues" evidence="2">
    <location>
        <begin position="1276"/>
        <end position="1286"/>
    </location>
</feature>
<name>A0A821VIC9_9NEOP</name>
<dbReference type="InterPro" id="IPR017868">
    <property type="entry name" value="Filamin/ABP280_repeat-like"/>
</dbReference>
<proteinExistence type="predicted"/>
<dbReference type="Gene3D" id="2.60.40.10">
    <property type="entry name" value="Immunoglobulins"/>
    <property type="match status" value="1"/>
</dbReference>
<dbReference type="InterPro" id="IPR013783">
    <property type="entry name" value="Ig-like_fold"/>
</dbReference>
<dbReference type="InterPro" id="IPR014756">
    <property type="entry name" value="Ig_E-set"/>
</dbReference>